<keyword evidence="1" id="KW-0812">Transmembrane</keyword>
<gene>
    <name evidence="2" type="ORF">MKW98_017340</name>
</gene>
<keyword evidence="3" id="KW-1185">Reference proteome</keyword>
<name>A0AAD4XHW2_9MAGN</name>
<reference evidence="2" key="1">
    <citation type="submission" date="2022-04" db="EMBL/GenBank/DDBJ databases">
        <title>A functionally conserved STORR gene fusion in Papaver species that diverged 16.8 million years ago.</title>
        <authorList>
            <person name="Catania T."/>
        </authorList>
    </citation>
    <scope>NUCLEOTIDE SEQUENCE</scope>
    <source>
        <strain evidence="2">S-188037</strain>
    </source>
</reference>
<dbReference type="Proteomes" id="UP001202328">
    <property type="component" value="Unassembled WGS sequence"/>
</dbReference>
<accession>A0AAD4XHW2</accession>
<organism evidence="2 3">
    <name type="scientific">Papaver atlanticum</name>
    <dbReference type="NCBI Taxonomy" id="357466"/>
    <lineage>
        <taxon>Eukaryota</taxon>
        <taxon>Viridiplantae</taxon>
        <taxon>Streptophyta</taxon>
        <taxon>Embryophyta</taxon>
        <taxon>Tracheophyta</taxon>
        <taxon>Spermatophyta</taxon>
        <taxon>Magnoliopsida</taxon>
        <taxon>Ranunculales</taxon>
        <taxon>Papaveraceae</taxon>
        <taxon>Papaveroideae</taxon>
        <taxon>Papaver</taxon>
    </lineage>
</organism>
<keyword evidence="1" id="KW-0472">Membrane</keyword>
<proteinExistence type="predicted"/>
<keyword evidence="1" id="KW-1133">Transmembrane helix</keyword>
<dbReference type="EMBL" id="JAJJMB010008951">
    <property type="protein sequence ID" value="KAI3918892.1"/>
    <property type="molecule type" value="Genomic_DNA"/>
</dbReference>
<evidence type="ECO:0000313" key="2">
    <source>
        <dbReference type="EMBL" id="KAI3918892.1"/>
    </source>
</evidence>
<protein>
    <submittedName>
        <fullName evidence="2">Uncharacterized protein</fullName>
    </submittedName>
</protein>
<feature type="transmembrane region" description="Helical" evidence="1">
    <location>
        <begin position="6"/>
        <end position="27"/>
    </location>
</feature>
<evidence type="ECO:0000256" key="1">
    <source>
        <dbReference type="SAM" id="Phobius"/>
    </source>
</evidence>
<sequence>METWLVNQFALIFGLSSVHVLTFVFFLSRPNYAWSILLIPPPESIPSSTSPSRAATVFQDFLGIDCLDICLHPPQQ</sequence>
<evidence type="ECO:0000313" key="3">
    <source>
        <dbReference type="Proteomes" id="UP001202328"/>
    </source>
</evidence>
<dbReference type="AlphaFoldDB" id="A0AAD4XHW2"/>
<comment type="caution">
    <text evidence="2">The sequence shown here is derived from an EMBL/GenBank/DDBJ whole genome shotgun (WGS) entry which is preliminary data.</text>
</comment>